<feature type="transmembrane region" description="Helical" evidence="8">
    <location>
        <begin position="519"/>
        <end position="540"/>
    </location>
</feature>
<evidence type="ECO:0000256" key="6">
    <source>
        <dbReference type="ARBA" id="ARBA00023136"/>
    </source>
</evidence>
<keyword evidence="6 7" id="KW-0472">Membrane</keyword>
<feature type="transmembrane region" description="Helical" evidence="8">
    <location>
        <begin position="445"/>
        <end position="468"/>
    </location>
</feature>
<feature type="transmembrane region" description="Helical" evidence="8">
    <location>
        <begin position="419"/>
        <end position="439"/>
    </location>
</feature>
<evidence type="ECO:0000256" key="1">
    <source>
        <dbReference type="ARBA" id="ARBA00004141"/>
    </source>
</evidence>
<gene>
    <name evidence="9" type="ORF">FLONG3_2432</name>
</gene>
<evidence type="ECO:0000256" key="8">
    <source>
        <dbReference type="SAM" id="Phobius"/>
    </source>
</evidence>
<protein>
    <recommendedName>
        <fullName evidence="11">Purine-cytosine permease</fullName>
    </recommendedName>
</protein>
<dbReference type="AlphaFoldDB" id="A0A395T480"/>
<feature type="transmembrane region" description="Helical" evidence="8">
    <location>
        <begin position="225"/>
        <end position="247"/>
    </location>
</feature>
<evidence type="ECO:0000313" key="9">
    <source>
        <dbReference type="EMBL" id="RGP79471.1"/>
    </source>
</evidence>
<comment type="similarity">
    <text evidence="2 7">Belongs to the purine-cytosine permease (2.A.39) family.</text>
</comment>
<evidence type="ECO:0000256" key="7">
    <source>
        <dbReference type="PIRNR" id="PIRNR002744"/>
    </source>
</evidence>
<keyword evidence="10" id="KW-1185">Reference proteome</keyword>
<sequence length="553" mass="60391">MQKGATRKEHMFCRLRLETALNMSPTFLPHTTTENHKSPATDQAMTAHKDLEASHRYDVPINVTTYDEDRNSLDAHTSSNRNTYPLSKWHKLLVQVGMEENGVRPVPSEERTETQHSNLFTVFFTCLLCILPLPTGALGTVVYGLGLRDVSLIIIFFNLVTCLPPAFISLGGYKTGMRQMVQARYSFGLYLVSLPLILNAGTVTGFTLLGSIVSGQAIASVNENASISVNVGIGIVCAVSFLLAFLGYRAVHLWQRWQWLPNLIAIVIAVGCGGKHLMNQSDHGPATAKSVIGYGSLMAGYFMTFGGTASDFTVYHNPEERKRKVFTYVYLGFLIPSTPLLILGAAIGGAIPNVGSWQTAWDNYGIGGVMAEMLKPAGGFGKFVLVVLALSIVGNMVLSFYSVALCLQMLVPVFIKVPRFVFIIVTVAIMVPMSIYAAAQWEDSLVNFLSVIGYWAGCFDAVIIEELMVFRDGDYNSLDPKIWNKRRRLPTGLAAIGASIISFGLVIPSMDTPWFSGPIGAKIGDVGFESAFVATAIAYYPLRALEIRLTGHI</sequence>
<dbReference type="Pfam" id="PF02133">
    <property type="entry name" value="Transp_cyt_pur"/>
    <property type="match status" value="1"/>
</dbReference>
<proteinExistence type="inferred from homology"/>
<keyword evidence="4 8" id="KW-0812">Transmembrane</keyword>
<feature type="transmembrane region" description="Helical" evidence="8">
    <location>
        <begin position="328"/>
        <end position="351"/>
    </location>
</feature>
<feature type="transmembrane region" description="Helical" evidence="8">
    <location>
        <begin position="152"/>
        <end position="173"/>
    </location>
</feature>
<dbReference type="PIRSF" id="PIRSF002744">
    <property type="entry name" value="Pur-cyt_permease"/>
    <property type="match status" value="1"/>
</dbReference>
<accession>A0A395T480</accession>
<dbReference type="GO" id="GO:0022857">
    <property type="term" value="F:transmembrane transporter activity"/>
    <property type="evidence" value="ECO:0007669"/>
    <property type="project" value="InterPro"/>
</dbReference>
<dbReference type="InterPro" id="IPR026030">
    <property type="entry name" value="Pur-cyt_permease_Fcy2/21/22"/>
</dbReference>
<evidence type="ECO:0008006" key="11">
    <source>
        <dbReference type="Google" id="ProtNLM"/>
    </source>
</evidence>
<evidence type="ECO:0000256" key="3">
    <source>
        <dbReference type="ARBA" id="ARBA00022448"/>
    </source>
</evidence>
<organism evidence="9 10">
    <name type="scientific">Fusarium longipes</name>
    <dbReference type="NCBI Taxonomy" id="694270"/>
    <lineage>
        <taxon>Eukaryota</taxon>
        <taxon>Fungi</taxon>
        <taxon>Dikarya</taxon>
        <taxon>Ascomycota</taxon>
        <taxon>Pezizomycotina</taxon>
        <taxon>Sordariomycetes</taxon>
        <taxon>Hypocreomycetidae</taxon>
        <taxon>Hypocreales</taxon>
        <taxon>Nectriaceae</taxon>
        <taxon>Fusarium</taxon>
    </lineage>
</organism>
<feature type="transmembrane region" description="Helical" evidence="8">
    <location>
        <begin position="383"/>
        <end position="407"/>
    </location>
</feature>
<dbReference type="EMBL" id="PXOG01000046">
    <property type="protein sequence ID" value="RGP79471.1"/>
    <property type="molecule type" value="Genomic_DNA"/>
</dbReference>
<feature type="transmembrane region" description="Helical" evidence="8">
    <location>
        <begin position="119"/>
        <end position="146"/>
    </location>
</feature>
<feature type="transmembrane region" description="Helical" evidence="8">
    <location>
        <begin position="259"/>
        <end position="278"/>
    </location>
</feature>
<comment type="caution">
    <text evidence="9">The sequence shown here is derived from an EMBL/GenBank/DDBJ whole genome shotgun (WGS) entry which is preliminary data.</text>
</comment>
<reference evidence="9 10" key="1">
    <citation type="journal article" date="2018" name="PLoS Pathog.">
        <title>Evolution of structural diversity of trichothecenes, a family of toxins produced by plant pathogenic and entomopathogenic fungi.</title>
        <authorList>
            <person name="Proctor R.H."/>
            <person name="McCormick S.P."/>
            <person name="Kim H.S."/>
            <person name="Cardoza R.E."/>
            <person name="Stanley A.M."/>
            <person name="Lindo L."/>
            <person name="Kelly A."/>
            <person name="Brown D.W."/>
            <person name="Lee T."/>
            <person name="Vaughan M.M."/>
            <person name="Alexander N.J."/>
            <person name="Busman M."/>
            <person name="Gutierrez S."/>
        </authorList>
    </citation>
    <scope>NUCLEOTIDE SEQUENCE [LARGE SCALE GENOMIC DNA]</scope>
    <source>
        <strain evidence="9 10">NRRL 20695</strain>
    </source>
</reference>
<dbReference type="Proteomes" id="UP000266234">
    <property type="component" value="Unassembled WGS sequence"/>
</dbReference>
<dbReference type="PANTHER" id="PTHR31806:SF5">
    <property type="entry name" value="PURINE-CYTOSINE PERMEASE FCY21"/>
    <property type="match status" value="1"/>
</dbReference>
<feature type="transmembrane region" description="Helical" evidence="8">
    <location>
        <begin position="298"/>
        <end position="316"/>
    </location>
</feature>
<keyword evidence="5 8" id="KW-1133">Transmembrane helix</keyword>
<dbReference type="OrthoDB" id="2116389at2759"/>
<dbReference type="InterPro" id="IPR001248">
    <property type="entry name" value="Pur-cyt_permease"/>
</dbReference>
<dbReference type="PANTHER" id="PTHR31806">
    <property type="entry name" value="PURINE-CYTOSINE PERMEASE FCY2-RELATED"/>
    <property type="match status" value="1"/>
</dbReference>
<evidence type="ECO:0000256" key="2">
    <source>
        <dbReference type="ARBA" id="ARBA00008974"/>
    </source>
</evidence>
<evidence type="ECO:0000313" key="10">
    <source>
        <dbReference type="Proteomes" id="UP000266234"/>
    </source>
</evidence>
<evidence type="ECO:0000256" key="4">
    <source>
        <dbReference type="ARBA" id="ARBA00022692"/>
    </source>
</evidence>
<dbReference type="STRING" id="694270.A0A395T480"/>
<keyword evidence="3 7" id="KW-0813">Transport</keyword>
<evidence type="ECO:0000256" key="5">
    <source>
        <dbReference type="ARBA" id="ARBA00022989"/>
    </source>
</evidence>
<dbReference type="GO" id="GO:0005886">
    <property type="term" value="C:plasma membrane"/>
    <property type="evidence" value="ECO:0007669"/>
    <property type="project" value="TreeGrafter"/>
</dbReference>
<dbReference type="Gene3D" id="1.10.4160.10">
    <property type="entry name" value="Hydantoin permease"/>
    <property type="match status" value="1"/>
</dbReference>
<feature type="transmembrane region" description="Helical" evidence="8">
    <location>
        <begin position="185"/>
        <end position="213"/>
    </location>
</feature>
<name>A0A395T480_9HYPO</name>
<feature type="transmembrane region" description="Helical" evidence="8">
    <location>
        <begin position="489"/>
        <end position="507"/>
    </location>
</feature>
<comment type="subcellular location">
    <subcellularLocation>
        <location evidence="1">Membrane</location>
        <topology evidence="1">Multi-pass membrane protein</topology>
    </subcellularLocation>
</comment>